<evidence type="ECO:0000256" key="1">
    <source>
        <dbReference type="PROSITE-ProRule" id="PRU00110"/>
    </source>
</evidence>
<feature type="modified residue" description="Phosphohistidine" evidence="1">
    <location>
        <position position="57"/>
    </location>
</feature>
<dbReference type="Gene3D" id="1.20.120.160">
    <property type="entry name" value="HPT domain"/>
    <property type="match status" value="1"/>
</dbReference>
<dbReference type="Pfam" id="PF00072">
    <property type="entry name" value="Response_reg"/>
    <property type="match status" value="2"/>
</dbReference>
<dbReference type="SUPFAM" id="SSF52172">
    <property type="entry name" value="CheY-like"/>
    <property type="match status" value="2"/>
</dbReference>
<evidence type="ECO:0000313" key="7">
    <source>
        <dbReference type="Proteomes" id="UP001208017"/>
    </source>
</evidence>
<keyword evidence="6" id="KW-0548">Nucleotidyltransferase</keyword>
<dbReference type="SMART" id="SM00448">
    <property type="entry name" value="REC"/>
    <property type="match status" value="2"/>
</dbReference>
<dbReference type="PANTHER" id="PTHR45138">
    <property type="entry name" value="REGULATORY COMPONENTS OF SENSORY TRANSDUCTION SYSTEM"/>
    <property type="match status" value="1"/>
</dbReference>
<dbReference type="InterPro" id="IPR008207">
    <property type="entry name" value="Sig_transdc_His_kin_Hpt_dom"/>
</dbReference>
<evidence type="ECO:0000256" key="2">
    <source>
        <dbReference type="PROSITE-ProRule" id="PRU00169"/>
    </source>
</evidence>
<feature type="domain" description="GGDEF" evidence="4">
    <location>
        <begin position="296"/>
        <end position="429"/>
    </location>
</feature>
<dbReference type="PANTHER" id="PTHR45138:SF9">
    <property type="entry name" value="DIGUANYLATE CYCLASE DGCM-RELATED"/>
    <property type="match status" value="1"/>
</dbReference>
<dbReference type="NCBIfam" id="TIGR00254">
    <property type="entry name" value="GGDEF"/>
    <property type="match status" value="1"/>
</dbReference>
<feature type="modified residue" description="4-aspartylphosphate" evidence="2">
    <location>
        <position position="496"/>
    </location>
</feature>
<feature type="domain" description="Response regulatory" evidence="3">
    <location>
        <begin position="140"/>
        <end position="256"/>
    </location>
</feature>
<feature type="domain" description="HPt" evidence="5">
    <location>
        <begin position="11"/>
        <end position="114"/>
    </location>
</feature>
<dbReference type="Pfam" id="PF00990">
    <property type="entry name" value="GGDEF"/>
    <property type="match status" value="1"/>
</dbReference>
<evidence type="ECO:0000313" key="6">
    <source>
        <dbReference type="EMBL" id="MCX7571935.1"/>
    </source>
</evidence>
<dbReference type="Gene3D" id="3.30.70.270">
    <property type="match status" value="1"/>
</dbReference>
<name>A0ABT3X4V9_9BACL</name>
<dbReference type="InterPro" id="IPR029787">
    <property type="entry name" value="Nucleotide_cyclase"/>
</dbReference>
<dbReference type="EC" id="2.7.7.65" evidence="6"/>
<feature type="domain" description="Response regulatory" evidence="3">
    <location>
        <begin position="447"/>
        <end position="563"/>
    </location>
</feature>
<dbReference type="InterPro" id="IPR043128">
    <property type="entry name" value="Rev_trsase/Diguanyl_cyclase"/>
</dbReference>
<evidence type="ECO:0000259" key="4">
    <source>
        <dbReference type="PROSITE" id="PS50887"/>
    </source>
</evidence>
<dbReference type="InterPro" id="IPR000160">
    <property type="entry name" value="GGDEF_dom"/>
</dbReference>
<keyword evidence="6" id="KW-0808">Transferase</keyword>
<dbReference type="Pfam" id="PF01627">
    <property type="entry name" value="Hpt"/>
    <property type="match status" value="1"/>
</dbReference>
<dbReference type="PROSITE" id="PS50894">
    <property type="entry name" value="HPT"/>
    <property type="match status" value="1"/>
</dbReference>
<sequence length="567" mass="64882">MSDHREKREKNQKLLRKTRKLYVQDLGKQIEELELCLRELNQEFDPELASQVYRIAHKMKGSAPIFGFERAGRIAETFLVLYGWANEEDGIVPASRETLIHQSREHLLQLKMEQEVCAKEIEVDELDLQTVQAPLAMQGRLLLIDDDDLLRSYLVKQLELAGYRIDDASDVETAKAKLRESAYDVILLDLMMYPQSGYELFDFLKEDPTLKWIPLVVLSGRDDLDDKVRCLRLGADDYVTKPFEYEELEARIFSLLKRSKQFEQMAFRDALTGVYNRRYFDHHLQMVLQWVQQDDKPISLAFLDIDRFKSINDTYGHQVGDMVLQGLGHLLQQNLRTTDLLARYGGEELVILFQDTTAEQAAIVMHRILEKVRVQPLVRAEGQGTCITFSAGVAQWQPGLTEKRWIAMADDAMYRAKQAGRDRVVVAGAEGALELPSGEGPAVPRRRILIADDDVIITSILQSKLRDLPVDIEVVNDGEAAREHLQRGLFDLLILDGVMPKLDGFSLLESMRPELQQQGVKVLMLSAQKREEDIVRGLTLGADDYMSKPFSLLELEIRVKRLLNLED</sequence>
<dbReference type="SUPFAM" id="SSF55073">
    <property type="entry name" value="Nucleotide cyclase"/>
    <property type="match status" value="1"/>
</dbReference>
<dbReference type="InterPro" id="IPR050469">
    <property type="entry name" value="Diguanylate_Cyclase"/>
</dbReference>
<dbReference type="SMART" id="SM00267">
    <property type="entry name" value="GGDEF"/>
    <property type="match status" value="1"/>
</dbReference>
<dbReference type="GO" id="GO:0052621">
    <property type="term" value="F:diguanylate cyclase activity"/>
    <property type="evidence" value="ECO:0007669"/>
    <property type="project" value="UniProtKB-EC"/>
</dbReference>
<dbReference type="InterPro" id="IPR011006">
    <property type="entry name" value="CheY-like_superfamily"/>
</dbReference>
<organism evidence="6 7">
    <name type="scientific">Tumebacillus lacus</name>
    <dbReference type="NCBI Taxonomy" id="2995335"/>
    <lineage>
        <taxon>Bacteria</taxon>
        <taxon>Bacillati</taxon>
        <taxon>Bacillota</taxon>
        <taxon>Bacilli</taxon>
        <taxon>Bacillales</taxon>
        <taxon>Alicyclobacillaceae</taxon>
        <taxon>Tumebacillus</taxon>
    </lineage>
</organism>
<protein>
    <submittedName>
        <fullName evidence="6">Diguanylate cyclase</fullName>
        <ecNumber evidence="6">2.7.7.65</ecNumber>
    </submittedName>
</protein>
<dbReference type="Proteomes" id="UP001208017">
    <property type="component" value="Unassembled WGS sequence"/>
</dbReference>
<feature type="modified residue" description="4-aspartylphosphate" evidence="2">
    <location>
        <position position="189"/>
    </location>
</feature>
<proteinExistence type="predicted"/>
<dbReference type="EMBL" id="JAPMLT010000014">
    <property type="protein sequence ID" value="MCX7571935.1"/>
    <property type="molecule type" value="Genomic_DNA"/>
</dbReference>
<keyword evidence="2" id="KW-0597">Phosphoprotein</keyword>
<dbReference type="PROSITE" id="PS50110">
    <property type="entry name" value="RESPONSE_REGULATORY"/>
    <property type="match status" value="2"/>
</dbReference>
<keyword evidence="7" id="KW-1185">Reference proteome</keyword>
<dbReference type="CDD" id="cd01949">
    <property type="entry name" value="GGDEF"/>
    <property type="match status" value="1"/>
</dbReference>
<dbReference type="Gene3D" id="3.40.50.2300">
    <property type="match status" value="2"/>
</dbReference>
<reference evidence="6 7" key="1">
    <citation type="submission" date="2022-11" db="EMBL/GenBank/DDBJ databases">
        <title>Study of microbial diversity in lake waters.</title>
        <authorList>
            <person name="Zhang J."/>
        </authorList>
    </citation>
    <scope>NUCLEOTIDE SEQUENCE [LARGE SCALE GENOMIC DNA]</scope>
    <source>
        <strain evidence="6 7">DT12</strain>
    </source>
</reference>
<evidence type="ECO:0000259" key="5">
    <source>
        <dbReference type="PROSITE" id="PS50894"/>
    </source>
</evidence>
<dbReference type="InterPro" id="IPR001789">
    <property type="entry name" value="Sig_transdc_resp-reg_receiver"/>
</dbReference>
<dbReference type="SUPFAM" id="SSF47226">
    <property type="entry name" value="Histidine-containing phosphotransfer domain, HPT domain"/>
    <property type="match status" value="1"/>
</dbReference>
<dbReference type="RefSeq" id="WP_267153185.1">
    <property type="nucleotide sequence ID" value="NZ_JAPMLT010000014.1"/>
</dbReference>
<dbReference type="PROSITE" id="PS50887">
    <property type="entry name" value="GGDEF"/>
    <property type="match status" value="1"/>
</dbReference>
<comment type="caution">
    <text evidence="6">The sequence shown here is derived from an EMBL/GenBank/DDBJ whole genome shotgun (WGS) entry which is preliminary data.</text>
</comment>
<accession>A0ABT3X4V9</accession>
<gene>
    <name evidence="6" type="ORF">OS242_18515</name>
</gene>
<dbReference type="InterPro" id="IPR036641">
    <property type="entry name" value="HPT_dom_sf"/>
</dbReference>
<evidence type="ECO:0000259" key="3">
    <source>
        <dbReference type="PROSITE" id="PS50110"/>
    </source>
</evidence>